<dbReference type="AlphaFoldDB" id="A0A816YK90"/>
<feature type="region of interest" description="Disordered" evidence="1">
    <location>
        <begin position="1"/>
        <end position="21"/>
    </location>
</feature>
<reference evidence="2" key="1">
    <citation type="submission" date="2021-01" db="EMBL/GenBank/DDBJ databases">
        <authorList>
            <consortium name="Genoscope - CEA"/>
            <person name="William W."/>
        </authorList>
    </citation>
    <scope>NUCLEOTIDE SEQUENCE</scope>
</reference>
<proteinExistence type="predicted"/>
<protein>
    <submittedName>
        <fullName evidence="2">(rape) hypothetical protein</fullName>
    </submittedName>
</protein>
<dbReference type="PANTHER" id="PTHR47584">
    <property type="match status" value="1"/>
</dbReference>
<evidence type="ECO:0000313" key="2">
    <source>
        <dbReference type="EMBL" id="CAF2161974.1"/>
    </source>
</evidence>
<evidence type="ECO:0000256" key="1">
    <source>
        <dbReference type="SAM" id="MobiDB-lite"/>
    </source>
</evidence>
<gene>
    <name evidence="2" type="ORF">DARMORV10_A07P14310.1</name>
</gene>
<dbReference type="PANTHER" id="PTHR47584:SF19">
    <property type="entry name" value="L10-INTERACTING MYB DOMAIN-CONTAINING PROTEIN-LIKE"/>
    <property type="match status" value="1"/>
</dbReference>
<organism evidence="2">
    <name type="scientific">Brassica napus</name>
    <name type="common">Rape</name>
    <dbReference type="NCBI Taxonomy" id="3708"/>
    <lineage>
        <taxon>Eukaryota</taxon>
        <taxon>Viridiplantae</taxon>
        <taxon>Streptophyta</taxon>
        <taxon>Embryophyta</taxon>
        <taxon>Tracheophyta</taxon>
        <taxon>Spermatophyta</taxon>
        <taxon>Magnoliopsida</taxon>
        <taxon>eudicotyledons</taxon>
        <taxon>Gunneridae</taxon>
        <taxon>Pentapetalae</taxon>
        <taxon>rosids</taxon>
        <taxon>malvids</taxon>
        <taxon>Brassicales</taxon>
        <taxon>Brassicaceae</taxon>
        <taxon>Brassiceae</taxon>
        <taxon>Brassica</taxon>
    </lineage>
</organism>
<dbReference type="InterPro" id="IPR045026">
    <property type="entry name" value="LIMYB"/>
</dbReference>
<sequence length="149" mass="17195">MSNNENVDDAGVGADDGGGTTRRKKQKQIIWEDEHVGVFLELLDIELAKIRYRQKLSKEVGRERICKEFLEKTGISLFWEPFKSKYDILRNMYGSYKRLKNFTGVSADDNTGLITKLQMLILKIEIAVVKHNKDDGLKKKSLVDFKKKK</sequence>
<name>A0A816YK90_BRANA</name>
<dbReference type="Proteomes" id="UP001295469">
    <property type="component" value="Chromosome A07"/>
</dbReference>
<accession>A0A816YK90</accession>
<dbReference type="EMBL" id="HG994361">
    <property type="protein sequence ID" value="CAF2161974.1"/>
    <property type="molecule type" value="Genomic_DNA"/>
</dbReference>